<evidence type="ECO:0000313" key="10">
    <source>
        <dbReference type="Proteomes" id="UP001057753"/>
    </source>
</evidence>
<keyword evidence="9" id="KW-0969">Cilium</keyword>
<dbReference type="RefSeq" id="WP_257820761.1">
    <property type="nucleotide sequence ID" value="NZ_JABXYM010000001.1"/>
</dbReference>
<comment type="caution">
    <text evidence="9">The sequence shown here is derived from an EMBL/GenBank/DDBJ whole genome shotgun (WGS) entry which is preliminary data.</text>
</comment>
<feature type="domain" description="Flagellar assembly protein FliH/Type III secretion system HrpE" evidence="8">
    <location>
        <begin position="124"/>
        <end position="252"/>
    </location>
</feature>
<dbReference type="Pfam" id="PF02108">
    <property type="entry name" value="FliH"/>
    <property type="match status" value="1"/>
</dbReference>
<evidence type="ECO:0000256" key="1">
    <source>
        <dbReference type="ARBA" id="ARBA00003041"/>
    </source>
</evidence>
<dbReference type="InterPro" id="IPR022524">
    <property type="entry name" value="FliH_Bacilli"/>
</dbReference>
<dbReference type="Proteomes" id="UP001057753">
    <property type="component" value="Unassembled WGS sequence"/>
</dbReference>
<proteinExistence type="inferred from homology"/>
<keyword evidence="5" id="KW-0653">Protein transport</keyword>
<dbReference type="InterPro" id="IPR018035">
    <property type="entry name" value="Flagellar_FliH/T3SS_HrpE"/>
</dbReference>
<evidence type="ECO:0000259" key="8">
    <source>
        <dbReference type="Pfam" id="PF02108"/>
    </source>
</evidence>
<dbReference type="AlphaFoldDB" id="A0A9Q4B0Q6"/>
<keyword evidence="3" id="KW-0813">Transport</keyword>
<dbReference type="GO" id="GO:0044781">
    <property type="term" value="P:bacterial-type flagellum organization"/>
    <property type="evidence" value="ECO:0007669"/>
    <property type="project" value="UniProtKB-KW"/>
</dbReference>
<dbReference type="GO" id="GO:0015031">
    <property type="term" value="P:protein transport"/>
    <property type="evidence" value="ECO:0007669"/>
    <property type="project" value="UniProtKB-KW"/>
</dbReference>
<name>A0A9Q4B0Q6_SALAG</name>
<keyword evidence="9" id="KW-0282">Flagellum</keyword>
<comment type="function">
    <text evidence="1">Needed for flagellar regrowth and assembly.</text>
</comment>
<dbReference type="InterPro" id="IPR051472">
    <property type="entry name" value="T3SS_Stator/FliH"/>
</dbReference>
<dbReference type="PANTHER" id="PTHR34982">
    <property type="entry name" value="YOP PROTEINS TRANSLOCATION PROTEIN L"/>
    <property type="match status" value="1"/>
</dbReference>
<evidence type="ECO:0000313" key="9">
    <source>
        <dbReference type="EMBL" id="MCR6096041.1"/>
    </source>
</evidence>
<dbReference type="NCBIfam" id="TIGR03825">
    <property type="entry name" value="FliH_bacil"/>
    <property type="match status" value="1"/>
</dbReference>
<evidence type="ECO:0000256" key="5">
    <source>
        <dbReference type="ARBA" id="ARBA00022927"/>
    </source>
</evidence>
<evidence type="ECO:0000256" key="6">
    <source>
        <dbReference type="ARBA" id="ARBA00023225"/>
    </source>
</evidence>
<keyword evidence="6" id="KW-1006">Bacterial flagellum protein export</keyword>
<dbReference type="GO" id="GO:0005829">
    <property type="term" value="C:cytosol"/>
    <property type="evidence" value="ECO:0007669"/>
    <property type="project" value="TreeGrafter"/>
</dbReference>
<comment type="similarity">
    <text evidence="2">Belongs to the FliH family.</text>
</comment>
<sequence length="268" mass="30873">MSRLIKSTYTRSPKSEGKTIRLREVKVPIKEKAFNPIDNSLTDDMTDTEVHDDEHQVLEREKQDLMRREEELINAKAEWEVYRKQQEETFEETKRLQLSQAEDEGFTKGYEAGIQEGQQSIQKDVQEAKHIVQLAKHDYEQKLEEASGEILELAMKVAEKIVSQTLETTSSAWVSLVKEAITEVREQEEVKLYVAPAWYETTLSHKKELEGIALHTRELLIFPDDSLSTNGCVIETSFGQLEASVDSQLKEIKRLLSESLKKGDQHEH</sequence>
<accession>A0A9Q4B0Q6</accession>
<keyword evidence="9" id="KW-0966">Cell projection</keyword>
<protein>
    <recommendedName>
        <fullName evidence="7">Flagellar assembly protein FliH</fullName>
    </recommendedName>
</protein>
<evidence type="ECO:0000256" key="3">
    <source>
        <dbReference type="ARBA" id="ARBA00022448"/>
    </source>
</evidence>
<evidence type="ECO:0000256" key="2">
    <source>
        <dbReference type="ARBA" id="ARBA00006602"/>
    </source>
</evidence>
<keyword evidence="10" id="KW-1185">Reference proteome</keyword>
<keyword evidence="4" id="KW-1005">Bacterial flagellum biogenesis</keyword>
<evidence type="ECO:0000256" key="4">
    <source>
        <dbReference type="ARBA" id="ARBA00022795"/>
    </source>
</evidence>
<reference evidence="9" key="1">
    <citation type="submission" date="2020-06" db="EMBL/GenBank/DDBJ databases">
        <title>Insight into the genomes of haloalkaliphilic bacilli from Kenyan soda lakes.</title>
        <authorList>
            <person name="Mwirichia R."/>
            <person name="Villamizar G.C."/>
            <person name="Poehlein A."/>
            <person name="Mugweru J."/>
            <person name="Kipnyargis A."/>
            <person name="Kiplimo D."/>
            <person name="Orwa P."/>
            <person name="Daniel R."/>
        </authorList>
    </citation>
    <scope>NUCLEOTIDE SEQUENCE</scope>
    <source>
        <strain evidence="9">B1096_S55</strain>
    </source>
</reference>
<dbReference type="EMBL" id="JABXYM010000001">
    <property type="protein sequence ID" value="MCR6096041.1"/>
    <property type="molecule type" value="Genomic_DNA"/>
</dbReference>
<gene>
    <name evidence="9" type="primary">fliH</name>
    <name evidence="9" type="ORF">HXA33_05730</name>
</gene>
<dbReference type="PANTHER" id="PTHR34982:SF1">
    <property type="entry name" value="FLAGELLAR ASSEMBLY PROTEIN FLIH"/>
    <property type="match status" value="1"/>
</dbReference>
<organism evidence="9 10">
    <name type="scientific">Salipaludibacillus agaradhaerens</name>
    <name type="common">Bacillus agaradhaerens</name>
    <dbReference type="NCBI Taxonomy" id="76935"/>
    <lineage>
        <taxon>Bacteria</taxon>
        <taxon>Bacillati</taxon>
        <taxon>Bacillota</taxon>
        <taxon>Bacilli</taxon>
        <taxon>Bacillales</taxon>
        <taxon>Bacillaceae</taxon>
    </lineage>
</organism>
<evidence type="ECO:0000256" key="7">
    <source>
        <dbReference type="NCBIfam" id="TIGR03825"/>
    </source>
</evidence>